<dbReference type="KEGG" id="aas:Aasi_0342"/>
<dbReference type="AlphaFoldDB" id="B3ERB9"/>
<organism evidence="2 3">
    <name type="scientific">Amoebophilus asiaticus (strain 5a2)</name>
    <dbReference type="NCBI Taxonomy" id="452471"/>
    <lineage>
        <taxon>Bacteria</taxon>
        <taxon>Pseudomonadati</taxon>
        <taxon>Bacteroidota</taxon>
        <taxon>Cytophagia</taxon>
        <taxon>Cytophagales</taxon>
        <taxon>Amoebophilaceae</taxon>
        <taxon>Candidatus Amoebophilus</taxon>
    </lineage>
</organism>
<dbReference type="OrthoDB" id="826738at2"/>
<gene>
    <name evidence="2" type="ordered locus">Aasi_0342</name>
</gene>
<evidence type="ECO:0000313" key="2">
    <source>
        <dbReference type="EMBL" id="ACE05771.1"/>
    </source>
</evidence>
<evidence type="ECO:0000313" key="3">
    <source>
        <dbReference type="Proteomes" id="UP000001227"/>
    </source>
</evidence>
<reference evidence="2 3" key="1">
    <citation type="journal article" date="2010" name="J. Bacteriol.">
        <title>The genome of the amoeba symbiont 'Candidatus Amoebophilus asiaticus' reveals common mechanisms for host cell interaction among amoeba-associated bacteria.</title>
        <authorList>
            <person name="Schmitz-Esser S."/>
            <person name="Tischler P."/>
            <person name="Arnold R."/>
            <person name="Montanaro J."/>
            <person name="Wagner M."/>
            <person name="Rattei T."/>
            <person name="Horn M."/>
        </authorList>
    </citation>
    <scope>NUCLEOTIDE SEQUENCE [LARGE SCALE GENOMIC DNA]</scope>
    <source>
        <strain evidence="2 3">5a2</strain>
    </source>
</reference>
<keyword evidence="3" id="KW-1185">Reference proteome</keyword>
<dbReference type="RefSeq" id="WP_012472532.1">
    <property type="nucleotide sequence ID" value="NC_010830.1"/>
</dbReference>
<accession>B3ERB9</accession>
<name>B3ERB9_AMOA5</name>
<sequence>MVFPKSPRYFNRSEKEYIIQEYLLGECTKREIWEKYTGRKEEHGSLLRWMLSLGLAPASKLERTNFIPSDTLELKKNDQMQKDKLTHKQGSTREEPKVAELRNRIA</sequence>
<proteinExistence type="predicted"/>
<dbReference type="EMBL" id="CP001102">
    <property type="protein sequence ID" value="ACE05771.1"/>
    <property type="molecule type" value="Genomic_DNA"/>
</dbReference>
<evidence type="ECO:0000256" key="1">
    <source>
        <dbReference type="SAM" id="MobiDB-lite"/>
    </source>
</evidence>
<protein>
    <submittedName>
        <fullName evidence="2">Uncharacterized protein</fullName>
    </submittedName>
</protein>
<dbReference type="HOGENOM" id="CLU_2217471_0_0_10"/>
<dbReference type="Proteomes" id="UP000001227">
    <property type="component" value="Chromosome"/>
</dbReference>
<feature type="region of interest" description="Disordered" evidence="1">
    <location>
        <begin position="77"/>
        <end position="106"/>
    </location>
</feature>